<dbReference type="GO" id="GO:0008013">
    <property type="term" value="F:beta-catenin binding"/>
    <property type="evidence" value="ECO:0007669"/>
    <property type="project" value="InterPro"/>
</dbReference>
<dbReference type="GO" id="GO:0001708">
    <property type="term" value="P:cell fate specification"/>
    <property type="evidence" value="ECO:0007669"/>
    <property type="project" value="TreeGrafter"/>
</dbReference>
<dbReference type="AlphaFoldDB" id="A0A090LD99"/>
<dbReference type="PANTHER" id="PTHR12607:SF12">
    <property type="entry name" value="APC-LIKE, ISOFORM A-RELATED"/>
    <property type="match status" value="1"/>
</dbReference>
<dbReference type="PANTHER" id="PTHR12607">
    <property type="entry name" value="ADENOMATOUS POLYPOSIS COLI PROTEIN FAMILY"/>
    <property type="match status" value="1"/>
</dbReference>
<keyword evidence="2" id="KW-0879">Wnt signaling pathway</keyword>
<dbReference type="InterPro" id="IPR011989">
    <property type="entry name" value="ARM-like"/>
</dbReference>
<dbReference type="STRING" id="34506.A0A090LD99"/>
<dbReference type="GeneID" id="36380072"/>
<feature type="compositionally biased region" description="Polar residues" evidence="3">
    <location>
        <begin position="556"/>
        <end position="566"/>
    </location>
</feature>
<reference evidence="4 5" key="1">
    <citation type="submission" date="2014-09" db="EMBL/GenBank/DDBJ databases">
        <authorList>
            <person name="Martin A.A."/>
        </authorList>
    </citation>
    <scope>NUCLEOTIDE SEQUENCE</scope>
    <source>
        <strain evidence="5">ED321</strain>
        <strain evidence="4">ED321 Heterogonic</strain>
    </source>
</reference>
<dbReference type="EMBL" id="LN609529">
    <property type="protein sequence ID" value="CEF67707.1"/>
    <property type="molecule type" value="Genomic_DNA"/>
</dbReference>
<dbReference type="GO" id="GO:0005881">
    <property type="term" value="C:cytoplasmic microtubule"/>
    <property type="evidence" value="ECO:0007669"/>
    <property type="project" value="TreeGrafter"/>
</dbReference>
<evidence type="ECO:0000313" key="5">
    <source>
        <dbReference type="Proteomes" id="UP000035682"/>
    </source>
</evidence>
<evidence type="ECO:0000313" key="7">
    <source>
        <dbReference type="WormBase" id="SRAE_2000236800"/>
    </source>
</evidence>
<dbReference type="Proteomes" id="UP000035682">
    <property type="component" value="Unplaced"/>
</dbReference>
<evidence type="ECO:0000313" key="6">
    <source>
        <dbReference type="WBParaSite" id="SRAE_2000236800.1"/>
    </source>
</evidence>
<protein>
    <submittedName>
        <fullName evidence="4 6">Armadillo-like helical domain and Armadillo-type fold domain-containing protein</fullName>
    </submittedName>
</protein>
<dbReference type="GO" id="GO:0030877">
    <property type="term" value="C:beta-catenin destruction complex"/>
    <property type="evidence" value="ECO:0007669"/>
    <property type="project" value="TreeGrafter"/>
</dbReference>
<feature type="region of interest" description="Disordered" evidence="3">
    <location>
        <begin position="508"/>
        <end position="530"/>
    </location>
</feature>
<dbReference type="WBParaSite" id="SRAE_2000236800.1">
    <property type="protein sequence ID" value="SRAE_2000236800.1"/>
    <property type="gene ID" value="WBGene00262578"/>
</dbReference>
<dbReference type="GO" id="GO:0016055">
    <property type="term" value="P:Wnt signaling pathway"/>
    <property type="evidence" value="ECO:0007669"/>
    <property type="project" value="UniProtKB-KW"/>
</dbReference>
<dbReference type="RefSeq" id="XP_024506907.1">
    <property type="nucleotide sequence ID" value="XM_024653430.1"/>
</dbReference>
<dbReference type="InterPro" id="IPR026818">
    <property type="entry name" value="Apc_fam"/>
</dbReference>
<dbReference type="SUPFAM" id="SSF48371">
    <property type="entry name" value="ARM repeat"/>
    <property type="match status" value="1"/>
</dbReference>
<sequence>MNSPTLSQATTSINSTVEDSIIHLLNSIRYEVERNKYPTELDYEKFRNIHDTLEKLVSEEHNSIKKRKFMTFLPIINNFRLQTLTLRKCIKSCEGVQVDQYLDQFETKIAMIHNESFDEINRKILIILGGVDVIAEIFVLDVKVFGINSSSVNTSIRQLIATVLTNMTFGNRDIKRKLCSHSNFIHTVTKIIEESQGLSLVYASLIRNLSWKADQEMTEILSETVSALCKSALRAYICKDFKRLSSSLQALWNLSGNSMDNRKTICNDHNFIDLLINLLTIAPQQATLLESASGILSYASIYISKNNSVLSATKKTKTIQYLFNLLKEKMQHKILNNQNCMFLLNRLRNSNREDIRNIVKKLLNEVYNNSPLSFDCHLPKSTYTSHHSYMSRDNEMTASCNNHRLYGSQYSDNGRLLPLRSTLLPAPVPVFSSPRGNIMFKSQNDCYMEYNGFKDPNKFNLPSLSPRSNSLPRQYKGRNSKINNEITKGTISSTPMKKLDDEIGNLQMNNGQSEQLNDSGESENRLSDSMRCTRSSVVSFGTDIQNQSGWESVVSTTENSAPTSPISMRDIPDSPTQCMKPKSPIEYKILLNNQGPNSLTPLANHQPPINSNIKINSIENELEGGDIVKNFRNIDKSNDRNSHLDIEDDLKIQSGSFLNTNNVQLLETSIEAFIPPPCASSSFTELSKYDTLLSQVINETIPKPSNVNEQLFMSNINSIIKNNITINGSHFFNEENREDGINKIEGIISNMVSQISTNNQDNETRNFNLCSSNFLENSNHSIEEARSYSSKNDNCSTDVSKIYSIDSFVNEITDNTFEFDDDDDDNDNLNYCNDDINALPYDIEEYSEMDDDIVIDCSKLTKKPTTSIIDKQKNTKGSLIPTIVKPKLNKSKEFSKEIKPFMNKSNLSPSAHVYPFNYKKNENKGIEETIVEKKKAGMIVTTV</sequence>
<dbReference type="GO" id="GO:0007389">
    <property type="term" value="P:pattern specification process"/>
    <property type="evidence" value="ECO:0007669"/>
    <property type="project" value="TreeGrafter"/>
</dbReference>
<evidence type="ECO:0000256" key="2">
    <source>
        <dbReference type="ARBA" id="ARBA00022687"/>
    </source>
</evidence>
<dbReference type="GO" id="GO:0008017">
    <property type="term" value="F:microtubule binding"/>
    <property type="evidence" value="ECO:0007669"/>
    <property type="project" value="TreeGrafter"/>
</dbReference>
<proteinExistence type="inferred from homology"/>
<feature type="region of interest" description="Disordered" evidence="3">
    <location>
        <begin position="556"/>
        <end position="576"/>
    </location>
</feature>
<name>A0A090LD99_STRRB</name>
<dbReference type="CTD" id="36380072"/>
<feature type="compositionally biased region" description="Polar residues" evidence="3">
    <location>
        <begin position="508"/>
        <end position="519"/>
    </location>
</feature>
<dbReference type="GO" id="GO:0007399">
    <property type="term" value="P:nervous system development"/>
    <property type="evidence" value="ECO:0007669"/>
    <property type="project" value="TreeGrafter"/>
</dbReference>
<dbReference type="OrthoDB" id="5918429at2759"/>
<dbReference type="GO" id="GO:0007026">
    <property type="term" value="P:negative regulation of microtubule depolymerization"/>
    <property type="evidence" value="ECO:0007669"/>
    <property type="project" value="TreeGrafter"/>
</dbReference>
<reference evidence="6" key="2">
    <citation type="submission" date="2020-12" db="UniProtKB">
        <authorList>
            <consortium name="WormBaseParasite"/>
        </authorList>
    </citation>
    <scope>IDENTIFICATION</scope>
</reference>
<dbReference type="Gene3D" id="1.25.10.10">
    <property type="entry name" value="Leucine-rich Repeat Variant"/>
    <property type="match status" value="1"/>
</dbReference>
<dbReference type="InterPro" id="IPR016024">
    <property type="entry name" value="ARM-type_fold"/>
</dbReference>
<dbReference type="GO" id="GO:0045295">
    <property type="term" value="F:gamma-catenin binding"/>
    <property type="evidence" value="ECO:0007669"/>
    <property type="project" value="TreeGrafter"/>
</dbReference>
<dbReference type="WormBase" id="SRAE_2000236800">
    <property type="protein sequence ID" value="SRP05380"/>
    <property type="gene ID" value="WBGene00262578"/>
</dbReference>
<organism evidence="4">
    <name type="scientific">Strongyloides ratti</name>
    <name type="common">Parasitic roundworm</name>
    <dbReference type="NCBI Taxonomy" id="34506"/>
    <lineage>
        <taxon>Eukaryota</taxon>
        <taxon>Metazoa</taxon>
        <taxon>Ecdysozoa</taxon>
        <taxon>Nematoda</taxon>
        <taxon>Chromadorea</taxon>
        <taxon>Rhabditida</taxon>
        <taxon>Tylenchina</taxon>
        <taxon>Panagrolaimomorpha</taxon>
        <taxon>Strongyloidoidea</taxon>
        <taxon>Strongyloididae</taxon>
        <taxon>Strongyloides</taxon>
    </lineage>
</organism>
<evidence type="ECO:0000256" key="1">
    <source>
        <dbReference type="ARBA" id="ARBA00009051"/>
    </source>
</evidence>
<dbReference type="GO" id="GO:0090090">
    <property type="term" value="P:negative regulation of canonical Wnt signaling pathway"/>
    <property type="evidence" value="ECO:0007669"/>
    <property type="project" value="TreeGrafter"/>
</dbReference>
<dbReference type="GO" id="GO:0016477">
    <property type="term" value="P:cell migration"/>
    <property type="evidence" value="ECO:0007669"/>
    <property type="project" value="TreeGrafter"/>
</dbReference>
<keyword evidence="5" id="KW-1185">Reference proteome</keyword>
<gene>
    <name evidence="4 6 7" type="ORF">SRAE_2000236800</name>
</gene>
<dbReference type="GO" id="GO:0016342">
    <property type="term" value="C:catenin complex"/>
    <property type="evidence" value="ECO:0007669"/>
    <property type="project" value="TreeGrafter"/>
</dbReference>
<comment type="similarity">
    <text evidence="1">Belongs to the adenomatous polyposis coli (APC) family.</text>
</comment>
<evidence type="ECO:0000256" key="3">
    <source>
        <dbReference type="SAM" id="MobiDB-lite"/>
    </source>
</evidence>
<evidence type="ECO:0000313" key="4">
    <source>
        <dbReference type="EMBL" id="CEF67707.1"/>
    </source>
</evidence>
<accession>A0A090LD99</accession>